<dbReference type="InterPro" id="IPR024079">
    <property type="entry name" value="MetalloPept_cat_dom_sf"/>
</dbReference>
<dbReference type="GO" id="GO:0006508">
    <property type="term" value="P:proteolysis"/>
    <property type="evidence" value="ECO:0007669"/>
    <property type="project" value="UniProtKB-KW"/>
</dbReference>
<dbReference type="GO" id="GO:0008270">
    <property type="term" value="F:zinc ion binding"/>
    <property type="evidence" value="ECO:0007669"/>
    <property type="project" value="UniProtKB-UniRule"/>
</dbReference>
<evidence type="ECO:0000313" key="10">
    <source>
        <dbReference type="EMBL" id="CAH1793647.1"/>
    </source>
</evidence>
<evidence type="ECO:0000256" key="6">
    <source>
        <dbReference type="PROSITE-ProRule" id="PRU01211"/>
    </source>
</evidence>
<keyword evidence="1 6" id="KW-0645">Protease</keyword>
<dbReference type="PROSITE" id="PS51864">
    <property type="entry name" value="ASTACIN"/>
    <property type="match status" value="1"/>
</dbReference>
<feature type="region of interest" description="Disordered" evidence="8">
    <location>
        <begin position="315"/>
        <end position="356"/>
    </location>
</feature>
<dbReference type="InterPro" id="IPR001506">
    <property type="entry name" value="Peptidase_M12A"/>
</dbReference>
<feature type="chain" id="PRO_5035967868" description="Metalloendopeptidase" evidence="7">
    <location>
        <begin position="24"/>
        <end position="356"/>
    </location>
</feature>
<feature type="compositionally biased region" description="Polar residues" evidence="8">
    <location>
        <begin position="324"/>
        <end position="335"/>
    </location>
</feature>
<proteinExistence type="predicted"/>
<comment type="caution">
    <text evidence="6">Lacks conserved residue(s) required for the propagation of feature annotation.</text>
</comment>
<dbReference type="GO" id="GO:0004222">
    <property type="term" value="F:metalloendopeptidase activity"/>
    <property type="evidence" value="ECO:0007669"/>
    <property type="project" value="UniProtKB-UniRule"/>
</dbReference>
<feature type="compositionally biased region" description="Low complexity" evidence="8">
    <location>
        <begin position="336"/>
        <end position="356"/>
    </location>
</feature>
<dbReference type="Pfam" id="PF01400">
    <property type="entry name" value="Astacin"/>
    <property type="match status" value="1"/>
</dbReference>
<evidence type="ECO:0000256" key="1">
    <source>
        <dbReference type="ARBA" id="ARBA00022670"/>
    </source>
</evidence>
<accession>A0A8S4PKA2</accession>
<evidence type="ECO:0000313" key="11">
    <source>
        <dbReference type="Proteomes" id="UP000749559"/>
    </source>
</evidence>
<evidence type="ECO:0000256" key="2">
    <source>
        <dbReference type="ARBA" id="ARBA00022723"/>
    </source>
</evidence>
<feature type="signal peptide" evidence="7">
    <location>
        <begin position="1"/>
        <end position="23"/>
    </location>
</feature>
<evidence type="ECO:0000256" key="7">
    <source>
        <dbReference type="RuleBase" id="RU361183"/>
    </source>
</evidence>
<evidence type="ECO:0000256" key="5">
    <source>
        <dbReference type="ARBA" id="ARBA00023049"/>
    </source>
</evidence>
<dbReference type="PRINTS" id="PR00480">
    <property type="entry name" value="ASTACIN"/>
</dbReference>
<feature type="active site" evidence="6">
    <location>
        <position position="201"/>
    </location>
</feature>
<feature type="domain" description="Peptidase M12A" evidence="9">
    <location>
        <begin position="102"/>
        <end position="304"/>
    </location>
</feature>
<comment type="caution">
    <text evidence="10">The sequence shown here is derived from an EMBL/GenBank/DDBJ whole genome shotgun (WGS) entry which is preliminary data.</text>
</comment>
<dbReference type="CDD" id="cd04280">
    <property type="entry name" value="ZnMc_astacin_like"/>
    <property type="match status" value="1"/>
</dbReference>
<keyword evidence="3 6" id="KW-0378">Hydrolase</keyword>
<dbReference type="Gene3D" id="3.40.390.10">
    <property type="entry name" value="Collagenase (Catalytic Domain)"/>
    <property type="match status" value="1"/>
</dbReference>
<feature type="binding site" evidence="6">
    <location>
        <position position="204"/>
    </location>
    <ligand>
        <name>Zn(2+)</name>
        <dbReference type="ChEBI" id="CHEBI:29105"/>
        <note>catalytic</note>
    </ligand>
</feature>
<feature type="compositionally biased region" description="Basic and acidic residues" evidence="8">
    <location>
        <begin position="50"/>
        <end position="65"/>
    </location>
</feature>
<dbReference type="EC" id="3.4.24.-" evidence="7"/>
<evidence type="ECO:0000256" key="8">
    <source>
        <dbReference type="SAM" id="MobiDB-lite"/>
    </source>
</evidence>
<feature type="compositionally biased region" description="Acidic residues" evidence="8">
    <location>
        <begin position="73"/>
        <end position="82"/>
    </location>
</feature>
<dbReference type="SUPFAM" id="SSF55486">
    <property type="entry name" value="Metalloproteases ('zincins'), catalytic domain"/>
    <property type="match status" value="1"/>
</dbReference>
<keyword evidence="11" id="KW-1185">Reference proteome</keyword>
<dbReference type="OrthoDB" id="291007at2759"/>
<dbReference type="SMART" id="SM00235">
    <property type="entry name" value="ZnMc"/>
    <property type="match status" value="1"/>
</dbReference>
<keyword evidence="7" id="KW-0732">Signal</keyword>
<evidence type="ECO:0000259" key="9">
    <source>
        <dbReference type="PROSITE" id="PS51864"/>
    </source>
</evidence>
<feature type="region of interest" description="Disordered" evidence="8">
    <location>
        <begin position="50"/>
        <end position="86"/>
    </location>
</feature>
<dbReference type="PANTHER" id="PTHR10127:SF780">
    <property type="entry name" value="METALLOENDOPEPTIDASE"/>
    <property type="match status" value="1"/>
</dbReference>
<gene>
    <name evidence="10" type="ORF">OFUS_LOCUS18470</name>
</gene>
<keyword evidence="4 6" id="KW-0862">Zinc</keyword>
<dbReference type="InterPro" id="IPR006026">
    <property type="entry name" value="Peptidase_Metallo"/>
</dbReference>
<reference evidence="10" key="1">
    <citation type="submission" date="2022-03" db="EMBL/GenBank/DDBJ databases">
        <authorList>
            <person name="Martin C."/>
        </authorList>
    </citation>
    <scope>NUCLEOTIDE SEQUENCE</scope>
</reference>
<dbReference type="Proteomes" id="UP000749559">
    <property type="component" value="Unassembled WGS sequence"/>
</dbReference>
<organism evidence="10 11">
    <name type="scientific">Owenia fusiformis</name>
    <name type="common">Polychaete worm</name>
    <dbReference type="NCBI Taxonomy" id="6347"/>
    <lineage>
        <taxon>Eukaryota</taxon>
        <taxon>Metazoa</taxon>
        <taxon>Spiralia</taxon>
        <taxon>Lophotrochozoa</taxon>
        <taxon>Annelida</taxon>
        <taxon>Polychaeta</taxon>
        <taxon>Sedentaria</taxon>
        <taxon>Canalipalpata</taxon>
        <taxon>Sabellida</taxon>
        <taxon>Oweniida</taxon>
        <taxon>Oweniidae</taxon>
        <taxon>Owenia</taxon>
    </lineage>
</organism>
<keyword evidence="2 6" id="KW-0479">Metal-binding</keyword>
<dbReference type="InterPro" id="IPR034035">
    <property type="entry name" value="Astacin-like_dom"/>
</dbReference>
<dbReference type="PANTHER" id="PTHR10127">
    <property type="entry name" value="DISCOIDIN, CUB, EGF, LAMININ , AND ZINC METALLOPROTEASE DOMAIN CONTAINING"/>
    <property type="match status" value="1"/>
</dbReference>
<feature type="binding site" evidence="6">
    <location>
        <position position="210"/>
    </location>
    <ligand>
        <name>Zn(2+)</name>
        <dbReference type="ChEBI" id="CHEBI:29105"/>
        <note>catalytic</note>
    </ligand>
</feature>
<feature type="binding site" evidence="6">
    <location>
        <position position="200"/>
    </location>
    <ligand>
        <name>Zn(2+)</name>
        <dbReference type="ChEBI" id="CHEBI:29105"/>
        <note>catalytic</note>
    </ligand>
</feature>
<dbReference type="AlphaFoldDB" id="A0A8S4PKA2"/>
<sequence length="356" mass="39386">MNPRFLLSAFGLVFLLATYGVQTSEDVFEDTLRDLESRVEIIENHLELDNKVDTQKSDEKKEVKSGEGGTSASEEEGEDEGAAEYGDKADGDIAEDETTFRAGVVAIQFWPEGKVQYDIDETTLTRGCMVNITKALKEIEMKTAVGGAKCIQFIKKTSFMTSNFVHFTRKDGCWSKVGCKSGKQELSVGFGCCSVGTIMHEALHALGFFHEQARSDRDKNIDIVWSNIKPGWDSNFLKQPPGGTEVYKDVYDLKSIMHYGEHAYTKGDKYKTILIKKPSNVVLGQRKMLSEQDIKGLRKMYDCTAAGSGIAKDSCGASSSSYSGRTFPTRSSFRATSGSRPTYTGRTRPTYSKSGR</sequence>
<comment type="cofactor">
    <cofactor evidence="6 7">
        <name>Zn(2+)</name>
        <dbReference type="ChEBI" id="CHEBI:29105"/>
    </cofactor>
    <text evidence="6 7">Binds 1 zinc ion per subunit.</text>
</comment>
<protein>
    <recommendedName>
        <fullName evidence="7">Metalloendopeptidase</fullName>
        <ecNumber evidence="7">3.4.24.-</ecNumber>
    </recommendedName>
</protein>
<name>A0A8S4PKA2_OWEFU</name>
<evidence type="ECO:0000256" key="4">
    <source>
        <dbReference type="ARBA" id="ARBA00022833"/>
    </source>
</evidence>
<keyword evidence="5 6" id="KW-0482">Metalloprotease</keyword>
<evidence type="ECO:0000256" key="3">
    <source>
        <dbReference type="ARBA" id="ARBA00022801"/>
    </source>
</evidence>
<dbReference type="EMBL" id="CAIIXF020000009">
    <property type="protein sequence ID" value="CAH1793647.1"/>
    <property type="molecule type" value="Genomic_DNA"/>
</dbReference>